<evidence type="ECO:0000313" key="2">
    <source>
        <dbReference type="Proteomes" id="UP001162483"/>
    </source>
</evidence>
<evidence type="ECO:0000313" key="1">
    <source>
        <dbReference type="EMBL" id="CAI9619895.1"/>
    </source>
</evidence>
<dbReference type="EMBL" id="CATNWA010020785">
    <property type="protein sequence ID" value="CAI9619895.1"/>
    <property type="molecule type" value="Genomic_DNA"/>
</dbReference>
<reference evidence="1" key="1">
    <citation type="submission" date="2023-05" db="EMBL/GenBank/DDBJ databases">
        <authorList>
            <person name="Stuckert A."/>
        </authorList>
    </citation>
    <scope>NUCLEOTIDE SEQUENCE</scope>
</reference>
<gene>
    <name evidence="1" type="ORF">SPARVUS_LOCUS15908169</name>
</gene>
<keyword evidence="2" id="KW-1185">Reference proteome</keyword>
<proteinExistence type="predicted"/>
<name>A0ABN9HDU8_9NEOB</name>
<dbReference type="Proteomes" id="UP001162483">
    <property type="component" value="Unassembled WGS sequence"/>
</dbReference>
<organism evidence="1 2">
    <name type="scientific">Staurois parvus</name>
    <dbReference type="NCBI Taxonomy" id="386267"/>
    <lineage>
        <taxon>Eukaryota</taxon>
        <taxon>Metazoa</taxon>
        <taxon>Chordata</taxon>
        <taxon>Craniata</taxon>
        <taxon>Vertebrata</taxon>
        <taxon>Euteleostomi</taxon>
        <taxon>Amphibia</taxon>
        <taxon>Batrachia</taxon>
        <taxon>Anura</taxon>
        <taxon>Neobatrachia</taxon>
        <taxon>Ranoidea</taxon>
        <taxon>Ranidae</taxon>
        <taxon>Staurois</taxon>
    </lineage>
</organism>
<protein>
    <submittedName>
        <fullName evidence="1">Uncharacterized protein</fullName>
    </submittedName>
</protein>
<accession>A0ABN9HDU8</accession>
<sequence>METAAMGGRSGTHERLWTWQQHEEGRYRGPCILRAWQQQWRPVICQHVL</sequence>
<comment type="caution">
    <text evidence="1">The sequence shown here is derived from an EMBL/GenBank/DDBJ whole genome shotgun (WGS) entry which is preliminary data.</text>
</comment>